<comment type="caution">
    <text evidence="4">The sequence shown here is derived from an EMBL/GenBank/DDBJ whole genome shotgun (WGS) entry which is preliminary data.</text>
</comment>
<dbReference type="Proteomes" id="UP000175679">
    <property type="component" value="Unassembled WGS sequence"/>
</dbReference>
<keyword evidence="1" id="KW-0677">Repeat</keyword>
<evidence type="ECO:0000313" key="5">
    <source>
        <dbReference type="Proteomes" id="UP000175679"/>
    </source>
</evidence>
<dbReference type="RefSeq" id="WP_070064879.1">
    <property type="nucleotide sequence ID" value="NZ_MJMG01000002.1"/>
</dbReference>
<feature type="repeat" description="ANK" evidence="3">
    <location>
        <begin position="84"/>
        <end position="113"/>
    </location>
</feature>
<keyword evidence="5" id="KW-1185">Reference proteome</keyword>
<dbReference type="PANTHER" id="PTHR24188:SF29">
    <property type="entry name" value="GH09064P"/>
    <property type="match status" value="1"/>
</dbReference>
<evidence type="ECO:0000313" key="4">
    <source>
        <dbReference type="EMBL" id="OEY86875.1"/>
    </source>
</evidence>
<keyword evidence="2 3" id="KW-0040">ANK repeat</keyword>
<dbReference type="InterPro" id="IPR036770">
    <property type="entry name" value="Ankyrin_rpt-contain_sf"/>
</dbReference>
<dbReference type="Gene3D" id="1.25.40.20">
    <property type="entry name" value="Ankyrin repeat-containing domain"/>
    <property type="match status" value="1"/>
</dbReference>
<dbReference type="InterPro" id="IPR002110">
    <property type="entry name" value="Ankyrin_rpt"/>
</dbReference>
<proteinExistence type="predicted"/>
<dbReference type="EMBL" id="MJMG01000002">
    <property type="protein sequence ID" value="OEY86875.1"/>
    <property type="molecule type" value="Genomic_DNA"/>
</dbReference>
<name>A0A1E7QK72_WOLPI</name>
<dbReference type="Pfam" id="PF12796">
    <property type="entry name" value="Ank_2"/>
    <property type="match status" value="1"/>
</dbReference>
<evidence type="ECO:0000256" key="3">
    <source>
        <dbReference type="PROSITE-ProRule" id="PRU00023"/>
    </source>
</evidence>
<gene>
    <name evidence="4" type="ORF">BIY23_04590</name>
</gene>
<reference evidence="4 5" key="1">
    <citation type="submission" date="2016-09" db="EMBL/GenBank/DDBJ databases">
        <title>Genomic evidence for plant-parasitic nematodes as the earliest Wolbachia hosts.</title>
        <authorList>
            <person name="Brown A.M."/>
            <person name="Wasala S.K."/>
            <person name="Howe D.K."/>
            <person name="Peetz A.B."/>
            <person name="Zasada I.A."/>
            <person name="Denver D.R."/>
        </authorList>
    </citation>
    <scope>NUCLEOTIDE SEQUENCE [LARGE SCALE GENOMIC DNA]</scope>
    <source>
        <strain evidence="5">wPpe</strain>
    </source>
</reference>
<dbReference type="PROSITE" id="PS50088">
    <property type="entry name" value="ANK_REPEAT"/>
    <property type="match status" value="1"/>
</dbReference>
<dbReference type="PROSITE" id="PS50297">
    <property type="entry name" value="ANK_REP_REGION"/>
    <property type="match status" value="1"/>
</dbReference>
<organism evidence="4 5">
    <name type="scientific">Wolbachia pipientis</name>
    <dbReference type="NCBI Taxonomy" id="955"/>
    <lineage>
        <taxon>Bacteria</taxon>
        <taxon>Pseudomonadati</taxon>
        <taxon>Pseudomonadota</taxon>
        <taxon>Alphaproteobacteria</taxon>
        <taxon>Rickettsiales</taxon>
        <taxon>Anaplasmataceae</taxon>
        <taxon>Wolbachieae</taxon>
        <taxon>Wolbachia</taxon>
    </lineage>
</organism>
<protein>
    <submittedName>
        <fullName evidence="4">Uncharacterized protein</fullName>
    </submittedName>
</protein>
<evidence type="ECO:0000256" key="2">
    <source>
        <dbReference type="ARBA" id="ARBA00023043"/>
    </source>
</evidence>
<dbReference type="PANTHER" id="PTHR24188">
    <property type="entry name" value="ANKYRIN REPEAT PROTEIN"/>
    <property type="match status" value="1"/>
</dbReference>
<dbReference type="SMART" id="SM00248">
    <property type="entry name" value="ANK"/>
    <property type="match status" value="2"/>
</dbReference>
<evidence type="ECO:0000256" key="1">
    <source>
        <dbReference type="ARBA" id="ARBA00022737"/>
    </source>
</evidence>
<dbReference type="SUPFAM" id="SSF48403">
    <property type="entry name" value="Ankyrin repeat"/>
    <property type="match status" value="1"/>
</dbReference>
<dbReference type="AlphaFoldDB" id="A0A1E7QK72"/>
<sequence length="113" mass="12526">MYDKNVLNFAAQIGCSNITKILFEYLNANEKDLFYAAKCGNLGIVQAILNKEVNNYNLNCALRYAASYCNIEVTEYLLKNGACNGNTALHDAAEYGHAEIVQLLIPKAEKTDI</sequence>
<accession>A0A1E7QK72</accession>